<accession>A0A1D7UCI9</accession>
<reference evidence="1 2" key="1">
    <citation type="journal article" date="2015" name="Antonie Van Leeuwenhoek">
        <title>Bosea vaviloviae sp. nov., a new species of slow-growing rhizobia isolated from nodules of the relict species Vavilovia formosa (Stev.) Fed.</title>
        <authorList>
            <person name="Safronova V.I."/>
            <person name="Kuznetsova I.G."/>
            <person name="Sazanova A.L."/>
            <person name="Kimeklis A.K."/>
            <person name="Belimov A.A."/>
            <person name="Andronov E.E."/>
            <person name="Pinaev A.G."/>
            <person name="Chizhevskaya E.P."/>
            <person name="Pukhaev A.R."/>
            <person name="Popov K.P."/>
            <person name="Willems A."/>
            <person name="Tikhonovich I.A."/>
        </authorList>
    </citation>
    <scope>NUCLEOTIDE SEQUENCE [LARGE SCALE GENOMIC DNA]</scope>
    <source>
        <strain evidence="1 2">Vaf18</strain>
        <plasmid evidence="1">unnamed1</plasmid>
    </source>
</reference>
<dbReference type="RefSeq" id="WP_069694268.1">
    <property type="nucleotide sequence ID" value="NZ_CP017148.1"/>
</dbReference>
<organism evidence="1 2">
    <name type="scientific">Bosea vaviloviae</name>
    <dbReference type="NCBI Taxonomy" id="1526658"/>
    <lineage>
        <taxon>Bacteria</taxon>
        <taxon>Pseudomonadati</taxon>
        <taxon>Pseudomonadota</taxon>
        <taxon>Alphaproteobacteria</taxon>
        <taxon>Hyphomicrobiales</taxon>
        <taxon>Boseaceae</taxon>
        <taxon>Bosea</taxon>
    </lineage>
</organism>
<dbReference type="OrthoDB" id="2962131at2"/>
<sequence>MHDCDPPSKALDRWLTSYPTVKGTYGHLLLEENDVRDPNLASALAPYFESAHRDAREHFAEQIGIDLHPDADEDDDAAMLYPGCLPTTAKRGLFGEVIAGLVTEQYEFIGNHKWSIPVFLFRYHADVEKYLFDLARDETRARTVFGRFGSDFLGISLGDDGAVVRLIVGEAKWRETLNPSTIDNLMLGEWKVRRSTGERLRKGGVWFEINRDLPVPHGVRQLQRLLSERDRDGHATAIVSLDRALVLRNPVPIPRTNLVVIVGDGAAAREARTALIGWEETPAEYTSPNDLQVVELILNGGAALIDEIYGLLWAED</sequence>
<name>A0A1D7UCI9_9HYPH</name>
<dbReference type="GO" id="GO:0008483">
    <property type="term" value="F:transaminase activity"/>
    <property type="evidence" value="ECO:0007669"/>
    <property type="project" value="UniProtKB-KW"/>
</dbReference>
<gene>
    <name evidence="1" type="ORF">BHK69_30780</name>
</gene>
<dbReference type="EMBL" id="CP017148">
    <property type="protein sequence ID" value="AOO85085.1"/>
    <property type="molecule type" value="Genomic_DNA"/>
</dbReference>
<proteinExistence type="predicted"/>
<dbReference type="KEGG" id="bvv:BHK69_30780"/>
<keyword evidence="2" id="KW-1185">Reference proteome</keyword>
<evidence type="ECO:0000313" key="1">
    <source>
        <dbReference type="EMBL" id="AOO85085.1"/>
    </source>
</evidence>
<keyword evidence="1" id="KW-0032">Aminotransferase</keyword>
<keyword evidence="1" id="KW-0614">Plasmid</keyword>
<dbReference type="AlphaFoldDB" id="A0A1D7UCI9"/>
<keyword evidence="1" id="KW-0808">Transferase</keyword>
<dbReference type="Proteomes" id="UP000094969">
    <property type="component" value="Plasmid unnamed1"/>
</dbReference>
<evidence type="ECO:0000313" key="2">
    <source>
        <dbReference type="Proteomes" id="UP000094969"/>
    </source>
</evidence>
<protein>
    <submittedName>
        <fullName evidence="1">Aminotransferase</fullName>
    </submittedName>
</protein>
<geneLocation type="plasmid" evidence="1 2">
    <name>unnamed1</name>
</geneLocation>